<evidence type="ECO:0000256" key="1">
    <source>
        <dbReference type="SAM" id="Phobius"/>
    </source>
</evidence>
<dbReference type="Pfam" id="PF11174">
    <property type="entry name" value="DUF2970"/>
    <property type="match status" value="1"/>
</dbReference>
<accession>A0A2R4C7C9</accession>
<gene>
    <name evidence="2" type="ORF">C9I28_06930</name>
</gene>
<evidence type="ECO:0000313" key="2">
    <source>
        <dbReference type="EMBL" id="AVR95486.1"/>
    </source>
</evidence>
<feature type="transmembrane region" description="Helical" evidence="1">
    <location>
        <begin position="40"/>
        <end position="65"/>
    </location>
</feature>
<dbReference type="AlphaFoldDB" id="A0A2R4C7C9"/>
<dbReference type="EMBL" id="CP028324">
    <property type="protein sequence ID" value="AVR95486.1"/>
    <property type="molecule type" value="Genomic_DNA"/>
</dbReference>
<dbReference type="KEGG" id="masz:C9I28_06930"/>
<dbReference type="Proteomes" id="UP000240505">
    <property type="component" value="Chromosome"/>
</dbReference>
<reference evidence="2 3" key="1">
    <citation type="submission" date="2018-03" db="EMBL/GenBank/DDBJ databases">
        <title>Massilia armeniaca sp. nov., isolated from desert soil.</title>
        <authorList>
            <person name="Huang H."/>
            <person name="Ren M."/>
        </authorList>
    </citation>
    <scope>NUCLEOTIDE SEQUENCE [LARGE SCALE GENOMIC DNA]</scope>
    <source>
        <strain evidence="2 3">ZMN-3</strain>
    </source>
</reference>
<sequence length="66" mass="7234">MSGQDGKPSFLYSLKAVLWSFVGLRRKSDFDKDEVKLNPFHVIVAGLLAVAVFIGILVTIVKLVVS</sequence>
<evidence type="ECO:0008006" key="4">
    <source>
        <dbReference type="Google" id="ProtNLM"/>
    </source>
</evidence>
<protein>
    <recommendedName>
        <fullName evidence="4">DUF2970 domain-containing protein</fullName>
    </recommendedName>
</protein>
<organism evidence="2 3">
    <name type="scientific">Pseudoduganella armeniaca</name>
    <dbReference type="NCBI Taxonomy" id="2072590"/>
    <lineage>
        <taxon>Bacteria</taxon>
        <taxon>Pseudomonadati</taxon>
        <taxon>Pseudomonadota</taxon>
        <taxon>Betaproteobacteria</taxon>
        <taxon>Burkholderiales</taxon>
        <taxon>Oxalobacteraceae</taxon>
        <taxon>Telluria group</taxon>
        <taxon>Pseudoduganella</taxon>
    </lineage>
</organism>
<dbReference type="RefSeq" id="WP_107140837.1">
    <property type="nucleotide sequence ID" value="NZ_CP028324.1"/>
</dbReference>
<keyword evidence="1" id="KW-0472">Membrane</keyword>
<evidence type="ECO:0000313" key="3">
    <source>
        <dbReference type="Proteomes" id="UP000240505"/>
    </source>
</evidence>
<keyword evidence="1" id="KW-0812">Transmembrane</keyword>
<name>A0A2R4C7C9_9BURK</name>
<proteinExistence type="predicted"/>
<keyword evidence="1" id="KW-1133">Transmembrane helix</keyword>
<keyword evidence="3" id="KW-1185">Reference proteome</keyword>
<dbReference type="OrthoDB" id="8657357at2"/>
<dbReference type="InterPro" id="IPR021344">
    <property type="entry name" value="DUF2970"/>
</dbReference>